<dbReference type="PANTHER" id="PTHR14241:SF32">
    <property type="entry name" value="VWFA DOMAIN-CONTAINING PROTEIN-RELATED"/>
    <property type="match status" value="1"/>
</dbReference>
<dbReference type="AlphaFoldDB" id="K1R5Z7"/>
<evidence type="ECO:0000256" key="1">
    <source>
        <dbReference type="ARBA" id="ARBA00009243"/>
    </source>
</evidence>
<dbReference type="Pfam" id="PF07534">
    <property type="entry name" value="TLD"/>
    <property type="match status" value="1"/>
</dbReference>
<dbReference type="InterPro" id="IPR006571">
    <property type="entry name" value="TLDc_dom"/>
</dbReference>
<protein>
    <submittedName>
        <fullName evidence="2">Interferon-induced protein 44-like protein</fullName>
    </submittedName>
</protein>
<dbReference type="HOGENOM" id="CLU_049888_3_1_1"/>
<proteinExistence type="inferred from homology"/>
<dbReference type="InParanoid" id="K1R5Z7"/>
<comment type="similarity">
    <text evidence="1">Belongs to the IFI44 family.</text>
</comment>
<sequence length="497" mass="55526">MLDLKKCSASNSISGNMTELLNQKYRDQLVTWIGKPCHFRLLYKISRDGCSATTFHQKCDGQGATVTVLYNTNNTIYGGYLSQSWNSNSACINDPNAFLFRLQYNGSSNPLKFPINQPTYAGYGDRSYGPSFGGGSDMITFTGTINSSGKYFSLNGSVSSIGSYYSLNGQNSNSITNNNFQVTDLEVYQVLDGPDPKKTKFKMAESSLLDKPWRKFPEFNAETGNKLKEELVDYGPDSETGVTAANILLIGQIGAGKSSFFNSVNSIFRGKITSKARSGSFEHSLTTVYRKYNIKDHNSGQTLKIRLCDTRGLEEEFTIDPQEISHILDGNIPDRYQFNPSAPFTTETFGFIRNPHLGDRIHCVAFVVDGSTIDVIPEKILKQMKAMQSRMNQRNIPQVVYLTKLDKVCPMVEEDAGHMFHSSAVREAVDKIADVMGLPRGFVLPIKNYESETILDQNIDILILKALKQTSDFTDDYMEEQVEKMVAENGQGRKEKE</sequence>
<dbReference type="GO" id="GO:0006955">
    <property type="term" value="P:immune response"/>
    <property type="evidence" value="ECO:0007669"/>
    <property type="project" value="TreeGrafter"/>
</dbReference>
<accession>K1R5Z7</accession>
<reference evidence="2" key="1">
    <citation type="journal article" date="2012" name="Nature">
        <title>The oyster genome reveals stress adaptation and complexity of shell formation.</title>
        <authorList>
            <person name="Zhang G."/>
            <person name="Fang X."/>
            <person name="Guo X."/>
            <person name="Li L."/>
            <person name="Luo R."/>
            <person name="Xu F."/>
            <person name="Yang P."/>
            <person name="Zhang L."/>
            <person name="Wang X."/>
            <person name="Qi H."/>
            <person name="Xiong Z."/>
            <person name="Que H."/>
            <person name="Xie Y."/>
            <person name="Holland P.W."/>
            <person name="Paps J."/>
            <person name="Zhu Y."/>
            <person name="Wu F."/>
            <person name="Chen Y."/>
            <person name="Wang J."/>
            <person name="Peng C."/>
            <person name="Meng J."/>
            <person name="Yang L."/>
            <person name="Liu J."/>
            <person name="Wen B."/>
            <person name="Zhang N."/>
            <person name="Huang Z."/>
            <person name="Zhu Q."/>
            <person name="Feng Y."/>
            <person name="Mount A."/>
            <person name="Hedgecock D."/>
            <person name="Xu Z."/>
            <person name="Liu Y."/>
            <person name="Domazet-Loso T."/>
            <person name="Du Y."/>
            <person name="Sun X."/>
            <person name="Zhang S."/>
            <person name="Liu B."/>
            <person name="Cheng P."/>
            <person name="Jiang X."/>
            <person name="Li J."/>
            <person name="Fan D."/>
            <person name="Wang W."/>
            <person name="Fu W."/>
            <person name="Wang T."/>
            <person name="Wang B."/>
            <person name="Zhang J."/>
            <person name="Peng Z."/>
            <person name="Li Y."/>
            <person name="Li N."/>
            <person name="Wang J."/>
            <person name="Chen M."/>
            <person name="He Y."/>
            <person name="Tan F."/>
            <person name="Song X."/>
            <person name="Zheng Q."/>
            <person name="Huang R."/>
            <person name="Yang H."/>
            <person name="Du X."/>
            <person name="Chen L."/>
            <person name="Yang M."/>
            <person name="Gaffney P.M."/>
            <person name="Wang S."/>
            <person name="Luo L."/>
            <person name="She Z."/>
            <person name="Ming Y."/>
            <person name="Huang W."/>
            <person name="Zhang S."/>
            <person name="Huang B."/>
            <person name="Zhang Y."/>
            <person name="Qu T."/>
            <person name="Ni P."/>
            <person name="Miao G."/>
            <person name="Wang J."/>
            <person name="Wang Q."/>
            <person name="Steinberg C.E."/>
            <person name="Wang H."/>
            <person name="Li N."/>
            <person name="Qian L."/>
            <person name="Zhang G."/>
            <person name="Li Y."/>
            <person name="Yang H."/>
            <person name="Liu X."/>
            <person name="Wang J."/>
            <person name="Yin Y."/>
            <person name="Wang J."/>
        </authorList>
    </citation>
    <scope>NUCLEOTIDE SEQUENCE [LARGE SCALE GENOMIC DNA]</scope>
    <source>
        <strain evidence="2">05x7-T-G4-1.051#20</strain>
    </source>
</reference>
<name>K1R5Z7_MAGGI</name>
<gene>
    <name evidence="2" type="ORF">CGI_10014532</name>
</gene>
<organism evidence="2">
    <name type="scientific">Magallana gigas</name>
    <name type="common">Pacific oyster</name>
    <name type="synonym">Crassostrea gigas</name>
    <dbReference type="NCBI Taxonomy" id="29159"/>
    <lineage>
        <taxon>Eukaryota</taxon>
        <taxon>Metazoa</taxon>
        <taxon>Spiralia</taxon>
        <taxon>Lophotrochozoa</taxon>
        <taxon>Mollusca</taxon>
        <taxon>Bivalvia</taxon>
        <taxon>Autobranchia</taxon>
        <taxon>Pteriomorphia</taxon>
        <taxon>Ostreida</taxon>
        <taxon>Ostreoidea</taxon>
        <taxon>Ostreidae</taxon>
        <taxon>Magallana</taxon>
    </lineage>
</organism>
<dbReference type="Gene3D" id="3.40.50.300">
    <property type="entry name" value="P-loop containing nucleotide triphosphate hydrolases"/>
    <property type="match status" value="1"/>
</dbReference>
<dbReference type="InterPro" id="IPR027417">
    <property type="entry name" value="P-loop_NTPase"/>
</dbReference>
<dbReference type="SMART" id="SM00584">
    <property type="entry name" value="TLDc"/>
    <property type="match status" value="1"/>
</dbReference>
<dbReference type="CDD" id="cd00882">
    <property type="entry name" value="Ras_like_GTPase"/>
    <property type="match status" value="1"/>
</dbReference>
<dbReference type="EMBL" id="JH818174">
    <property type="protein sequence ID" value="EKC36620.1"/>
    <property type="molecule type" value="Genomic_DNA"/>
</dbReference>
<dbReference type="PROSITE" id="PS51886">
    <property type="entry name" value="TLDC"/>
    <property type="match status" value="1"/>
</dbReference>
<evidence type="ECO:0000313" key="2">
    <source>
        <dbReference type="EMBL" id="EKC36620.1"/>
    </source>
</evidence>
<dbReference type="SUPFAM" id="SSF52540">
    <property type="entry name" value="P-loop containing nucleoside triphosphate hydrolases"/>
    <property type="match status" value="1"/>
</dbReference>
<dbReference type="PANTHER" id="PTHR14241">
    <property type="entry name" value="INTERFERON-INDUCED PROTEIN 44"/>
    <property type="match status" value="1"/>
</dbReference>